<dbReference type="GO" id="GO:0008142">
    <property type="term" value="F:oxysterol binding"/>
    <property type="evidence" value="ECO:0007669"/>
    <property type="project" value="TreeGrafter"/>
</dbReference>
<organism evidence="3 4">
    <name type="scientific">Diversispora epigaea</name>
    <dbReference type="NCBI Taxonomy" id="1348612"/>
    <lineage>
        <taxon>Eukaryota</taxon>
        <taxon>Fungi</taxon>
        <taxon>Fungi incertae sedis</taxon>
        <taxon>Mucoromycota</taxon>
        <taxon>Glomeromycotina</taxon>
        <taxon>Glomeromycetes</taxon>
        <taxon>Diversisporales</taxon>
        <taxon>Diversisporaceae</taxon>
        <taxon>Diversispora</taxon>
    </lineage>
</organism>
<evidence type="ECO:0000256" key="1">
    <source>
        <dbReference type="ARBA" id="ARBA00008842"/>
    </source>
</evidence>
<dbReference type="PANTHER" id="PTHR10972:SF184">
    <property type="entry name" value="OXYSTEROL-BINDING PROTEIN HOMOLOG 4-RELATED"/>
    <property type="match status" value="1"/>
</dbReference>
<keyword evidence="4" id="KW-1185">Reference proteome</keyword>
<protein>
    <recommendedName>
        <fullName evidence="5">Oxysterol-binding protein</fullName>
    </recommendedName>
</protein>
<dbReference type="AlphaFoldDB" id="A0A397GMS4"/>
<dbReference type="Gene3D" id="6.10.140.1150">
    <property type="match status" value="1"/>
</dbReference>
<dbReference type="STRING" id="1348612.A0A397GMS4"/>
<evidence type="ECO:0008006" key="5">
    <source>
        <dbReference type="Google" id="ProtNLM"/>
    </source>
</evidence>
<accession>A0A397GMS4</accession>
<dbReference type="Gene3D" id="1.10.287.2720">
    <property type="match status" value="1"/>
</dbReference>
<evidence type="ECO:0000256" key="2">
    <source>
        <dbReference type="RuleBase" id="RU003844"/>
    </source>
</evidence>
<dbReference type="Pfam" id="PF01237">
    <property type="entry name" value="Oxysterol_BP"/>
    <property type="match status" value="1"/>
</dbReference>
<reference evidence="3 4" key="1">
    <citation type="submission" date="2018-08" db="EMBL/GenBank/DDBJ databases">
        <title>Genome and evolution of the arbuscular mycorrhizal fungus Diversispora epigaea (formerly Glomus versiforme) and its bacterial endosymbionts.</title>
        <authorList>
            <person name="Sun X."/>
            <person name="Fei Z."/>
            <person name="Harrison M."/>
        </authorList>
    </citation>
    <scope>NUCLEOTIDE SEQUENCE [LARGE SCALE GENOMIC DNA]</scope>
    <source>
        <strain evidence="3 4">IT104</strain>
    </source>
</reference>
<dbReference type="GO" id="GO:0005829">
    <property type="term" value="C:cytosol"/>
    <property type="evidence" value="ECO:0007669"/>
    <property type="project" value="TreeGrafter"/>
</dbReference>
<comment type="caution">
    <text evidence="3">The sequence shown here is derived from an EMBL/GenBank/DDBJ whole genome shotgun (WGS) entry which is preliminary data.</text>
</comment>
<evidence type="ECO:0000313" key="3">
    <source>
        <dbReference type="EMBL" id="RHZ52175.1"/>
    </source>
</evidence>
<evidence type="ECO:0000313" key="4">
    <source>
        <dbReference type="Proteomes" id="UP000266861"/>
    </source>
</evidence>
<dbReference type="PANTHER" id="PTHR10972">
    <property type="entry name" value="OXYSTEROL-BINDING PROTEIN-RELATED"/>
    <property type="match status" value="1"/>
</dbReference>
<comment type="similarity">
    <text evidence="1 2">Belongs to the OSBP family.</text>
</comment>
<gene>
    <name evidence="3" type="ORF">Glove_464g11</name>
</gene>
<dbReference type="OrthoDB" id="14833at2759"/>
<dbReference type="PROSITE" id="PS01013">
    <property type="entry name" value="OSBP"/>
    <property type="match status" value="1"/>
</dbReference>
<dbReference type="SUPFAM" id="SSF144000">
    <property type="entry name" value="Oxysterol-binding protein-like"/>
    <property type="match status" value="1"/>
</dbReference>
<dbReference type="InterPro" id="IPR037239">
    <property type="entry name" value="OSBP_sf"/>
</dbReference>
<sequence length="408" mass="46883">MKMSSEEKLENNETEVIVTESKKTELTGFLKTLSTFTGDIYSLTCPSFLLSGVSTLEYCRYWADFPELFANISKPSEEVERAIAVLKWYVSTLYGSFASRKDKEKIEKKPFNPILGEQFLARWNDRYDCGETMLFSEQVSHHPPISAMYLENNQAGVSANGHTGQKSTFRATAARIDVTQMGHIIVRMRDYPDTYLITLPSLQILGLWRGAPYVELSGTSVIQSQNYSTVIEFSGKGWISGEKHTFSAITSRVGEKEHLYTTVGTWAGKSIKENHQTKEKTEFFNVETSQRAEPIIKPVEEQNSMESKKIWQYVAKAIDEGDFATASKLKSEIEQRQRDKVKRGEKTISQYFYWLPEDKEFLSFYGLINNKLQLDGKNRETGSWVYKKLSFCKYKYEDNKTNDNFKDN</sequence>
<dbReference type="GO" id="GO:0016020">
    <property type="term" value="C:membrane"/>
    <property type="evidence" value="ECO:0007669"/>
    <property type="project" value="TreeGrafter"/>
</dbReference>
<dbReference type="InterPro" id="IPR018494">
    <property type="entry name" value="Oxysterol-bd_CS"/>
</dbReference>
<dbReference type="Proteomes" id="UP000266861">
    <property type="component" value="Unassembled WGS sequence"/>
</dbReference>
<dbReference type="EMBL" id="PQFF01000406">
    <property type="protein sequence ID" value="RHZ52175.1"/>
    <property type="molecule type" value="Genomic_DNA"/>
</dbReference>
<proteinExistence type="inferred from homology"/>
<dbReference type="Gene3D" id="2.40.160.120">
    <property type="match status" value="1"/>
</dbReference>
<dbReference type="InterPro" id="IPR000648">
    <property type="entry name" value="Oxysterol-bd"/>
</dbReference>
<name>A0A397GMS4_9GLOM</name>